<dbReference type="SUPFAM" id="SSF53850">
    <property type="entry name" value="Periplasmic binding protein-like II"/>
    <property type="match status" value="1"/>
</dbReference>
<protein>
    <submittedName>
        <fullName evidence="6">LysR family transcriptional regulator</fullName>
    </submittedName>
</protein>
<dbReference type="GO" id="GO:0003677">
    <property type="term" value="F:DNA binding"/>
    <property type="evidence" value="ECO:0007669"/>
    <property type="project" value="UniProtKB-KW"/>
</dbReference>
<accession>A0A7Y0DXZ0</accession>
<dbReference type="PANTHER" id="PTHR30537:SF26">
    <property type="entry name" value="GLYCINE CLEAVAGE SYSTEM TRANSCRIPTIONAL ACTIVATOR"/>
    <property type="match status" value="1"/>
</dbReference>
<dbReference type="InterPro" id="IPR000847">
    <property type="entry name" value="LysR_HTH_N"/>
</dbReference>
<comment type="caution">
    <text evidence="6">The sequence shown here is derived from an EMBL/GenBank/DDBJ whole genome shotgun (WGS) entry which is preliminary data.</text>
</comment>
<evidence type="ECO:0000313" key="7">
    <source>
        <dbReference type="Proteomes" id="UP000539372"/>
    </source>
</evidence>
<dbReference type="PANTHER" id="PTHR30537">
    <property type="entry name" value="HTH-TYPE TRANSCRIPTIONAL REGULATOR"/>
    <property type="match status" value="1"/>
</dbReference>
<gene>
    <name evidence="6" type="ORF">HH303_04165</name>
</gene>
<dbReference type="SUPFAM" id="SSF46785">
    <property type="entry name" value="Winged helix' DNA-binding domain"/>
    <property type="match status" value="1"/>
</dbReference>
<dbReference type="Gene3D" id="1.10.10.10">
    <property type="entry name" value="Winged helix-like DNA-binding domain superfamily/Winged helix DNA-binding domain"/>
    <property type="match status" value="1"/>
</dbReference>
<dbReference type="Pfam" id="PF03466">
    <property type="entry name" value="LysR_substrate"/>
    <property type="match status" value="1"/>
</dbReference>
<dbReference type="Pfam" id="PF00126">
    <property type="entry name" value="HTH_1"/>
    <property type="match status" value="1"/>
</dbReference>
<dbReference type="Gene3D" id="3.40.190.10">
    <property type="entry name" value="Periplasmic binding protein-like II"/>
    <property type="match status" value="2"/>
</dbReference>
<keyword evidence="2" id="KW-0805">Transcription regulation</keyword>
<proteinExistence type="inferred from homology"/>
<evidence type="ECO:0000259" key="5">
    <source>
        <dbReference type="PROSITE" id="PS50931"/>
    </source>
</evidence>
<dbReference type="RefSeq" id="WP_169623923.1">
    <property type="nucleotide sequence ID" value="NZ_JABBNT010000001.1"/>
</dbReference>
<dbReference type="EMBL" id="JABBNT010000001">
    <property type="protein sequence ID" value="NMM43660.1"/>
    <property type="molecule type" value="Genomic_DNA"/>
</dbReference>
<sequence length="280" mass="30423">MQPLQWVRSFEATARHGNFTRAAQELGLTQAAVSQHVKALETRLRVQLFERGARGVVLTGAGSELYTSVAEGIGRIEAALGRFGVTDEHRLHVLSNASLSSGWLTTALPGFLFQHPDLDLRLSTALWQTDAIGVRADISLFLGPATQPGAVPIPGGDMVVVGPVEGGKAETLIRLTGFEDSFEAFRRSHHQDVQGHLRSIECDSFQAALTMAQSGVGVTFAPRLLAVAAIRNGRLRDLGPCTFHPPTGYWSRIANAHSQAAHDFQDWIRTAARRWLVDSD</sequence>
<keyword evidence="7" id="KW-1185">Reference proteome</keyword>
<keyword evidence="4" id="KW-0804">Transcription</keyword>
<dbReference type="InterPro" id="IPR036388">
    <property type="entry name" value="WH-like_DNA-bd_sf"/>
</dbReference>
<dbReference type="InterPro" id="IPR058163">
    <property type="entry name" value="LysR-type_TF_proteobact-type"/>
</dbReference>
<feature type="domain" description="HTH lysR-type" evidence="5">
    <location>
        <begin position="1"/>
        <end position="59"/>
    </location>
</feature>
<dbReference type="InterPro" id="IPR005119">
    <property type="entry name" value="LysR_subst-bd"/>
</dbReference>
<evidence type="ECO:0000256" key="3">
    <source>
        <dbReference type="ARBA" id="ARBA00023125"/>
    </source>
</evidence>
<evidence type="ECO:0000256" key="2">
    <source>
        <dbReference type="ARBA" id="ARBA00023015"/>
    </source>
</evidence>
<comment type="similarity">
    <text evidence="1">Belongs to the LysR transcriptional regulatory family.</text>
</comment>
<dbReference type="Proteomes" id="UP000539372">
    <property type="component" value="Unassembled WGS sequence"/>
</dbReference>
<dbReference type="PRINTS" id="PR00039">
    <property type="entry name" value="HTHLYSR"/>
</dbReference>
<evidence type="ECO:0000313" key="6">
    <source>
        <dbReference type="EMBL" id="NMM43660.1"/>
    </source>
</evidence>
<dbReference type="GO" id="GO:0003700">
    <property type="term" value="F:DNA-binding transcription factor activity"/>
    <property type="evidence" value="ECO:0007669"/>
    <property type="project" value="InterPro"/>
</dbReference>
<dbReference type="FunFam" id="1.10.10.10:FF:000001">
    <property type="entry name" value="LysR family transcriptional regulator"/>
    <property type="match status" value="1"/>
</dbReference>
<dbReference type="InterPro" id="IPR036390">
    <property type="entry name" value="WH_DNA-bd_sf"/>
</dbReference>
<keyword evidence="3" id="KW-0238">DNA-binding</keyword>
<reference evidence="6 7" key="1">
    <citation type="submission" date="2020-04" db="EMBL/GenBank/DDBJ databases">
        <title>Rhodospirillaceae bacterium KN72 isolated from deep sea.</title>
        <authorList>
            <person name="Zhang D.-C."/>
        </authorList>
    </citation>
    <scope>NUCLEOTIDE SEQUENCE [LARGE SCALE GENOMIC DNA]</scope>
    <source>
        <strain evidence="6 7">KN72</strain>
    </source>
</reference>
<evidence type="ECO:0000256" key="1">
    <source>
        <dbReference type="ARBA" id="ARBA00009437"/>
    </source>
</evidence>
<evidence type="ECO:0000256" key="4">
    <source>
        <dbReference type="ARBA" id="ARBA00023163"/>
    </source>
</evidence>
<name>A0A7Y0DXZ0_9PROT</name>
<organism evidence="6 7">
    <name type="scientific">Pacificispira spongiicola</name>
    <dbReference type="NCBI Taxonomy" id="2729598"/>
    <lineage>
        <taxon>Bacteria</taxon>
        <taxon>Pseudomonadati</taxon>
        <taxon>Pseudomonadota</taxon>
        <taxon>Alphaproteobacteria</taxon>
        <taxon>Rhodospirillales</taxon>
        <taxon>Rhodospirillaceae</taxon>
        <taxon>Pacificispira</taxon>
    </lineage>
</organism>
<dbReference type="PROSITE" id="PS50931">
    <property type="entry name" value="HTH_LYSR"/>
    <property type="match status" value="1"/>
</dbReference>
<dbReference type="AlphaFoldDB" id="A0A7Y0DXZ0"/>